<dbReference type="PROSITE" id="PS51217">
    <property type="entry name" value="UVRD_HELICASE_CTER"/>
    <property type="match status" value="1"/>
</dbReference>
<evidence type="ECO:0000256" key="8">
    <source>
        <dbReference type="ARBA" id="ARBA00034617"/>
    </source>
</evidence>
<evidence type="ECO:0000259" key="12">
    <source>
        <dbReference type="PROSITE" id="PS51198"/>
    </source>
</evidence>
<dbReference type="GO" id="GO:0003677">
    <property type="term" value="F:DNA binding"/>
    <property type="evidence" value="ECO:0007669"/>
    <property type="project" value="UniProtKB-KW"/>
</dbReference>
<evidence type="ECO:0000256" key="6">
    <source>
        <dbReference type="ARBA" id="ARBA00023125"/>
    </source>
</evidence>
<dbReference type="STRING" id="1121881.SAMN02745225_00414"/>
<dbReference type="Pfam" id="PF00580">
    <property type="entry name" value="UvrD-helicase"/>
    <property type="match status" value="1"/>
</dbReference>
<dbReference type="EC" id="5.6.2.4" evidence="9"/>
<keyword evidence="6" id="KW-0238">DNA-binding</keyword>
<comment type="catalytic activity">
    <reaction evidence="8">
        <text>Couples ATP hydrolysis with the unwinding of duplex DNA by translocating in the 3'-5' direction.</text>
        <dbReference type="EC" id="5.6.2.4"/>
    </reaction>
</comment>
<evidence type="ECO:0000256" key="4">
    <source>
        <dbReference type="ARBA" id="ARBA00022806"/>
    </source>
</evidence>
<dbReference type="FunFam" id="1.10.486.10:FF:000003">
    <property type="entry name" value="ATP-dependent DNA helicase"/>
    <property type="match status" value="1"/>
</dbReference>
<dbReference type="CDD" id="cd18807">
    <property type="entry name" value="SF1_C_UvrD"/>
    <property type="match status" value="1"/>
</dbReference>
<dbReference type="Proteomes" id="UP000184295">
    <property type="component" value="Unassembled WGS sequence"/>
</dbReference>
<evidence type="ECO:0000256" key="3">
    <source>
        <dbReference type="ARBA" id="ARBA00022801"/>
    </source>
</evidence>
<evidence type="ECO:0000256" key="9">
    <source>
        <dbReference type="ARBA" id="ARBA00034808"/>
    </source>
</evidence>
<dbReference type="Gene3D" id="1.10.10.160">
    <property type="match status" value="1"/>
</dbReference>
<evidence type="ECO:0000256" key="7">
    <source>
        <dbReference type="ARBA" id="ARBA00023235"/>
    </source>
</evidence>
<evidence type="ECO:0000259" key="13">
    <source>
        <dbReference type="PROSITE" id="PS51217"/>
    </source>
</evidence>
<dbReference type="PROSITE" id="PS51198">
    <property type="entry name" value="UVRD_HELICASE_ATP_BIND"/>
    <property type="match status" value="1"/>
</dbReference>
<name>A0A1M4SW37_9ACTN</name>
<dbReference type="GO" id="GO:0016887">
    <property type="term" value="F:ATP hydrolysis activity"/>
    <property type="evidence" value="ECO:0007669"/>
    <property type="project" value="RHEA"/>
</dbReference>
<keyword evidence="5 11" id="KW-0067">ATP-binding</keyword>
<dbReference type="RefSeq" id="WP_072788241.1">
    <property type="nucleotide sequence ID" value="NZ_FQUL01000003.1"/>
</dbReference>
<dbReference type="Gene3D" id="1.10.486.10">
    <property type="entry name" value="PCRA, domain 4"/>
    <property type="match status" value="1"/>
</dbReference>
<comment type="catalytic activity">
    <reaction evidence="10">
        <text>ATP + H2O = ADP + phosphate + H(+)</text>
        <dbReference type="Rhea" id="RHEA:13065"/>
        <dbReference type="ChEBI" id="CHEBI:15377"/>
        <dbReference type="ChEBI" id="CHEBI:15378"/>
        <dbReference type="ChEBI" id="CHEBI:30616"/>
        <dbReference type="ChEBI" id="CHEBI:43474"/>
        <dbReference type="ChEBI" id="CHEBI:456216"/>
        <dbReference type="EC" id="5.6.2.4"/>
    </reaction>
</comment>
<evidence type="ECO:0000256" key="1">
    <source>
        <dbReference type="ARBA" id="ARBA00009922"/>
    </source>
</evidence>
<dbReference type="GO" id="GO:0043138">
    <property type="term" value="F:3'-5' DNA helicase activity"/>
    <property type="evidence" value="ECO:0007669"/>
    <property type="project" value="UniProtKB-EC"/>
</dbReference>
<dbReference type="InterPro" id="IPR013986">
    <property type="entry name" value="DExx_box_DNA_helicase_dom_sf"/>
</dbReference>
<feature type="domain" description="UvrD-like helicase C-terminal" evidence="13">
    <location>
        <begin position="286"/>
        <end position="553"/>
    </location>
</feature>
<keyword evidence="3 11" id="KW-0378">Hydrolase</keyword>
<feature type="binding site" evidence="11">
    <location>
        <begin position="28"/>
        <end position="35"/>
    </location>
    <ligand>
        <name>ATP</name>
        <dbReference type="ChEBI" id="CHEBI:30616"/>
    </ligand>
</feature>
<dbReference type="GO" id="GO:0005524">
    <property type="term" value="F:ATP binding"/>
    <property type="evidence" value="ECO:0007669"/>
    <property type="project" value="UniProtKB-UniRule"/>
</dbReference>
<evidence type="ECO:0000256" key="10">
    <source>
        <dbReference type="ARBA" id="ARBA00048988"/>
    </source>
</evidence>
<dbReference type="Pfam" id="PF21196">
    <property type="entry name" value="PcrA_UvrD_tudor"/>
    <property type="match status" value="1"/>
</dbReference>
<dbReference type="InterPro" id="IPR027417">
    <property type="entry name" value="P-loop_NTPase"/>
</dbReference>
<dbReference type="Pfam" id="PF13361">
    <property type="entry name" value="UvrD_C"/>
    <property type="match status" value="1"/>
</dbReference>
<protein>
    <recommendedName>
        <fullName evidence="9">DNA 3'-5' helicase</fullName>
        <ecNumber evidence="9">5.6.2.4</ecNumber>
    </recommendedName>
</protein>
<evidence type="ECO:0000313" key="15">
    <source>
        <dbReference type="Proteomes" id="UP000184295"/>
    </source>
</evidence>
<sequence>MPSRILEGLTSTQLEAVTCGKGPVLVVAGAGSGKTRVLTRRMAYLIETGVSPYSMLAITFTNKAAREMKERVAELVGEVGRSMWVSTFHSAALRILRVHPEPVGYRTSFVIYDQSDSRRLLEYVIKDMGLDAKRFPPRGVQSAISQAKSVSVTPQIYQDRASGLYEKKIGEIFASYQDRLVSANAMDFDDILLLTLRLLTDNPEIADYYQRKFEHILVDEFQDTNDVQSDLIRVLAKPDDNVFAVGDSDQSIYAFRGAKVNNILEFEDTYLGAKVVVLEENFRSTQAILDVANASISNNRSRYSKRLYSAQMQGEKVKVVKLPTDLDEANFVASQVLSLTSGGQNRFSDFAVFYRANSQSRIVEEALMQRGIPFQVVGGVPFYERKEIKDLICYLRLLLNRQDEVSLKRVINTPKRAIGDATISKAEALAKSSGTSLYDALRWPEKAGIAHKTSKQIESFISLIEESSALADRSKPLVVLDHVLEESGYLEMLKSDRSHEGLGRVENVEELRRVVDEFETLSDFLETTALHSATDDLDDVAKVTIMTLHAAKGLEFDTVFLVGLEDGIFPHVRSLTDPQSVEEERRLFYVGVTRAMRKLYLMYARTRRSFGDTSYNPPSRFLEEIPLELVETLEPLGFGANLSEFSSYKDTTVSDSLRGTRVRSRGFEESISSARPGEIVFHQRWGEGLVLERIGSGDKAELVVNFTEVGEKRLLALYANLKIIGKAT</sequence>
<keyword evidence="15" id="KW-1185">Reference proteome</keyword>
<organism evidence="14 15">
    <name type="scientific">Ferrithrix thermotolerans DSM 19514</name>
    <dbReference type="NCBI Taxonomy" id="1121881"/>
    <lineage>
        <taxon>Bacteria</taxon>
        <taxon>Bacillati</taxon>
        <taxon>Actinomycetota</taxon>
        <taxon>Acidimicrobiia</taxon>
        <taxon>Acidimicrobiales</taxon>
        <taxon>Acidimicrobiaceae</taxon>
        <taxon>Ferrithrix</taxon>
    </lineage>
</organism>
<evidence type="ECO:0000256" key="2">
    <source>
        <dbReference type="ARBA" id="ARBA00022741"/>
    </source>
</evidence>
<keyword evidence="7" id="KW-0413">Isomerase</keyword>
<dbReference type="PANTHER" id="PTHR11070">
    <property type="entry name" value="UVRD / RECB / PCRA DNA HELICASE FAMILY MEMBER"/>
    <property type="match status" value="1"/>
</dbReference>
<dbReference type="Gene3D" id="3.40.50.300">
    <property type="entry name" value="P-loop containing nucleotide triphosphate hydrolases"/>
    <property type="match status" value="2"/>
</dbReference>
<dbReference type="AlphaFoldDB" id="A0A1M4SW37"/>
<dbReference type="GO" id="GO:0000725">
    <property type="term" value="P:recombinational repair"/>
    <property type="evidence" value="ECO:0007669"/>
    <property type="project" value="TreeGrafter"/>
</dbReference>
<dbReference type="CDD" id="cd17932">
    <property type="entry name" value="DEXQc_UvrD"/>
    <property type="match status" value="1"/>
</dbReference>
<dbReference type="OrthoDB" id="4812256at2"/>
<dbReference type="EMBL" id="FQUL01000003">
    <property type="protein sequence ID" value="SHE36444.1"/>
    <property type="molecule type" value="Genomic_DNA"/>
</dbReference>
<comment type="similarity">
    <text evidence="1">Belongs to the helicase family. UvrD subfamily.</text>
</comment>
<keyword evidence="2 11" id="KW-0547">Nucleotide-binding</keyword>
<evidence type="ECO:0000313" key="14">
    <source>
        <dbReference type="EMBL" id="SHE36444.1"/>
    </source>
</evidence>
<dbReference type="InterPro" id="IPR014016">
    <property type="entry name" value="UvrD-like_ATP-bd"/>
</dbReference>
<evidence type="ECO:0000256" key="11">
    <source>
        <dbReference type="PROSITE-ProRule" id="PRU00560"/>
    </source>
</evidence>
<gene>
    <name evidence="14" type="ORF">SAMN02745225_00414</name>
</gene>
<proteinExistence type="inferred from homology"/>
<dbReference type="SUPFAM" id="SSF52540">
    <property type="entry name" value="P-loop containing nucleoside triphosphate hydrolases"/>
    <property type="match status" value="1"/>
</dbReference>
<dbReference type="InterPro" id="IPR014017">
    <property type="entry name" value="DNA_helicase_UvrD-like_C"/>
</dbReference>
<keyword evidence="4 11" id="KW-0347">Helicase</keyword>
<dbReference type="GO" id="GO:0005829">
    <property type="term" value="C:cytosol"/>
    <property type="evidence" value="ECO:0007669"/>
    <property type="project" value="TreeGrafter"/>
</dbReference>
<reference evidence="15" key="1">
    <citation type="submission" date="2016-11" db="EMBL/GenBank/DDBJ databases">
        <authorList>
            <person name="Varghese N."/>
            <person name="Submissions S."/>
        </authorList>
    </citation>
    <scope>NUCLEOTIDE SEQUENCE [LARGE SCALE GENOMIC DNA]</scope>
    <source>
        <strain evidence="15">DSM 19514</strain>
    </source>
</reference>
<accession>A0A1M4SW37</accession>
<feature type="domain" description="UvrD-like helicase ATP-binding" evidence="12">
    <location>
        <begin position="7"/>
        <end position="285"/>
    </location>
</feature>
<dbReference type="InterPro" id="IPR000212">
    <property type="entry name" value="DNA_helicase_UvrD/REP"/>
</dbReference>
<dbReference type="PANTHER" id="PTHR11070:SF2">
    <property type="entry name" value="ATP-DEPENDENT DNA HELICASE SRS2"/>
    <property type="match status" value="1"/>
</dbReference>
<evidence type="ECO:0000256" key="5">
    <source>
        <dbReference type="ARBA" id="ARBA00022840"/>
    </source>
</evidence>
<dbReference type="GO" id="GO:0033202">
    <property type="term" value="C:DNA helicase complex"/>
    <property type="evidence" value="ECO:0007669"/>
    <property type="project" value="TreeGrafter"/>
</dbReference>